<feature type="transmembrane region" description="Helical" evidence="7">
    <location>
        <begin position="280"/>
        <end position="299"/>
    </location>
</feature>
<dbReference type="InterPro" id="IPR010290">
    <property type="entry name" value="TM_effector"/>
</dbReference>
<dbReference type="InterPro" id="IPR036259">
    <property type="entry name" value="MFS_trans_sf"/>
</dbReference>
<dbReference type="CDD" id="cd06173">
    <property type="entry name" value="MFS_MefA_like"/>
    <property type="match status" value="1"/>
</dbReference>
<feature type="transmembrane region" description="Helical" evidence="7">
    <location>
        <begin position="45"/>
        <end position="65"/>
    </location>
</feature>
<keyword evidence="6 7" id="KW-0472">Membrane</keyword>
<accession>A0ABQ4BM22</accession>
<evidence type="ECO:0000256" key="7">
    <source>
        <dbReference type="SAM" id="Phobius"/>
    </source>
</evidence>
<sequence>MLRNADFRRLWFGQTASQLGEHTSLVILPLVAVLTLGVGADQLGVLRAVGQAPQLLFTLLAGVWVDRRRTRTVMVLSDLGRALTLGAVALAALVGGLGLPVLLVAAFATGTLSVLFDVAYQASLVRLVRRDQLLRGNSALEGSRSVAQLGGPALGGTMMSLLSAPVAAVSSALFFVLSVLAIARIRRPETVPEPAVGGRRIREALRFVAGHPLLRPICLASAGFQMSFAALMTAYLLFLPRQLHLSGTTIGLALAATGPGAVLGALLAARLPVRFGYGPVLIAAAFLGDGVMLCLPALHGASGGTVAALILVNLVFGAFGQLVNVTVMAVRQAVTSDAMQGRVAATISFAGMGLAPIGALLGGLLAEHWGLRTTLLLTAAAMLLPPLAMALSPLRRLGPTLPTPAE</sequence>
<evidence type="ECO:0000313" key="10">
    <source>
        <dbReference type="Proteomes" id="UP000624709"/>
    </source>
</evidence>
<name>A0ABQ4BM22_9ACTN</name>
<keyword evidence="10" id="KW-1185">Reference proteome</keyword>
<proteinExistence type="predicted"/>
<evidence type="ECO:0000256" key="5">
    <source>
        <dbReference type="ARBA" id="ARBA00022989"/>
    </source>
</evidence>
<feature type="transmembrane region" description="Helical" evidence="7">
    <location>
        <begin position="217"/>
        <end position="238"/>
    </location>
</feature>
<feature type="transmembrane region" description="Helical" evidence="7">
    <location>
        <begin position="342"/>
        <end position="365"/>
    </location>
</feature>
<feature type="transmembrane region" description="Helical" evidence="7">
    <location>
        <begin position="371"/>
        <end position="391"/>
    </location>
</feature>
<comment type="subcellular location">
    <subcellularLocation>
        <location evidence="1">Cell membrane</location>
        <topology evidence="1">Multi-pass membrane protein</topology>
    </subcellularLocation>
</comment>
<evidence type="ECO:0000256" key="6">
    <source>
        <dbReference type="ARBA" id="ARBA00023136"/>
    </source>
</evidence>
<keyword evidence="3" id="KW-1003">Cell membrane</keyword>
<dbReference type="Pfam" id="PF05977">
    <property type="entry name" value="MFS_3"/>
    <property type="match status" value="1"/>
</dbReference>
<dbReference type="PROSITE" id="PS50850">
    <property type="entry name" value="MFS"/>
    <property type="match status" value="1"/>
</dbReference>
<reference evidence="9 10" key="1">
    <citation type="submission" date="2021-01" db="EMBL/GenBank/DDBJ databases">
        <title>Whole genome shotgun sequence of Actinoplanes palleronii NBRC 14916.</title>
        <authorList>
            <person name="Komaki H."/>
            <person name="Tamura T."/>
        </authorList>
    </citation>
    <scope>NUCLEOTIDE SEQUENCE [LARGE SCALE GENOMIC DNA]</scope>
    <source>
        <strain evidence="9 10">NBRC 14916</strain>
    </source>
</reference>
<organism evidence="9 10">
    <name type="scientific">Actinoplanes palleronii</name>
    <dbReference type="NCBI Taxonomy" id="113570"/>
    <lineage>
        <taxon>Bacteria</taxon>
        <taxon>Bacillati</taxon>
        <taxon>Actinomycetota</taxon>
        <taxon>Actinomycetes</taxon>
        <taxon>Micromonosporales</taxon>
        <taxon>Micromonosporaceae</taxon>
        <taxon>Actinoplanes</taxon>
    </lineage>
</organism>
<evidence type="ECO:0000256" key="3">
    <source>
        <dbReference type="ARBA" id="ARBA00022475"/>
    </source>
</evidence>
<dbReference type="PANTHER" id="PTHR23513:SF6">
    <property type="entry name" value="MAJOR FACILITATOR SUPERFAMILY ASSOCIATED DOMAIN-CONTAINING PROTEIN"/>
    <property type="match status" value="1"/>
</dbReference>
<feature type="domain" description="Major facilitator superfamily (MFS) profile" evidence="8">
    <location>
        <begin position="213"/>
        <end position="406"/>
    </location>
</feature>
<dbReference type="InterPro" id="IPR020846">
    <property type="entry name" value="MFS_dom"/>
</dbReference>
<keyword evidence="2" id="KW-0813">Transport</keyword>
<protein>
    <submittedName>
        <fullName evidence="9">MFS transporter</fullName>
    </submittedName>
</protein>
<comment type="caution">
    <text evidence="9">The sequence shown here is derived from an EMBL/GenBank/DDBJ whole genome shotgun (WGS) entry which is preliminary data.</text>
</comment>
<dbReference type="EMBL" id="BOMS01000124">
    <property type="protein sequence ID" value="GIE71366.1"/>
    <property type="molecule type" value="Genomic_DNA"/>
</dbReference>
<dbReference type="RefSeq" id="WP_203829228.1">
    <property type="nucleotide sequence ID" value="NZ_BAAATY010000015.1"/>
</dbReference>
<keyword evidence="4 7" id="KW-0812">Transmembrane</keyword>
<dbReference type="Gene3D" id="1.20.1250.20">
    <property type="entry name" value="MFS general substrate transporter like domains"/>
    <property type="match status" value="1"/>
</dbReference>
<feature type="transmembrane region" description="Helical" evidence="7">
    <location>
        <begin position="162"/>
        <end position="183"/>
    </location>
</feature>
<feature type="transmembrane region" description="Helical" evidence="7">
    <location>
        <begin position="21"/>
        <end position="39"/>
    </location>
</feature>
<evidence type="ECO:0000256" key="4">
    <source>
        <dbReference type="ARBA" id="ARBA00022692"/>
    </source>
</evidence>
<feature type="transmembrane region" description="Helical" evidence="7">
    <location>
        <begin position="305"/>
        <end position="330"/>
    </location>
</feature>
<evidence type="ECO:0000259" key="8">
    <source>
        <dbReference type="PROSITE" id="PS50850"/>
    </source>
</evidence>
<dbReference type="PANTHER" id="PTHR23513">
    <property type="entry name" value="INTEGRAL MEMBRANE EFFLUX PROTEIN-RELATED"/>
    <property type="match status" value="1"/>
</dbReference>
<keyword evidence="5 7" id="KW-1133">Transmembrane helix</keyword>
<evidence type="ECO:0000313" key="9">
    <source>
        <dbReference type="EMBL" id="GIE71366.1"/>
    </source>
</evidence>
<gene>
    <name evidence="9" type="ORF">Apa02nite_074740</name>
</gene>
<feature type="transmembrane region" description="Helical" evidence="7">
    <location>
        <begin position="250"/>
        <end position="268"/>
    </location>
</feature>
<evidence type="ECO:0000256" key="2">
    <source>
        <dbReference type="ARBA" id="ARBA00022448"/>
    </source>
</evidence>
<dbReference type="Proteomes" id="UP000624709">
    <property type="component" value="Unassembled WGS sequence"/>
</dbReference>
<dbReference type="SUPFAM" id="SSF103473">
    <property type="entry name" value="MFS general substrate transporter"/>
    <property type="match status" value="1"/>
</dbReference>
<feature type="transmembrane region" description="Helical" evidence="7">
    <location>
        <begin position="85"/>
        <end position="108"/>
    </location>
</feature>
<evidence type="ECO:0000256" key="1">
    <source>
        <dbReference type="ARBA" id="ARBA00004651"/>
    </source>
</evidence>